<reference evidence="3 4" key="1">
    <citation type="submission" date="2018-05" db="EMBL/GenBank/DDBJ databases">
        <title>Rhodohalobacter halophilus gen. nov., sp. nov., a moderately halophilic member of the family Balneolaceae.</title>
        <authorList>
            <person name="Liu Z.-W."/>
        </authorList>
    </citation>
    <scope>NUCLEOTIDE SEQUENCE [LARGE SCALE GENOMIC DNA]</scope>
    <source>
        <strain evidence="3 4">8A47</strain>
    </source>
</reference>
<evidence type="ECO:0000313" key="4">
    <source>
        <dbReference type="Proteomes" id="UP000245533"/>
    </source>
</evidence>
<gene>
    <name evidence="3" type="ORF">DDZ15_05715</name>
</gene>
<organism evidence="3 4">
    <name type="scientific">Rhodohalobacter mucosus</name>
    <dbReference type="NCBI Taxonomy" id="2079485"/>
    <lineage>
        <taxon>Bacteria</taxon>
        <taxon>Pseudomonadati</taxon>
        <taxon>Balneolota</taxon>
        <taxon>Balneolia</taxon>
        <taxon>Balneolales</taxon>
        <taxon>Balneolaceae</taxon>
        <taxon>Rhodohalobacter</taxon>
    </lineage>
</organism>
<dbReference type="NCBIfam" id="NF037970">
    <property type="entry name" value="vanZ_1"/>
    <property type="match status" value="1"/>
</dbReference>
<keyword evidence="1" id="KW-0812">Transmembrane</keyword>
<sequence length="137" mass="15602">MIDRIIQLFIRHKQISYALFFLTTLAILLLTLMPPDNLGSHSLFQYDKLGHFMMFFCWTLIYGILSFARKGSKKTNLIAIFIVASLFGVTIEFLQRVMPYGRSAGLYDVIADILGSFSATALLKLLKLRLQRYNGNG</sequence>
<feature type="transmembrane region" description="Helical" evidence="1">
    <location>
        <begin position="49"/>
        <end position="68"/>
    </location>
</feature>
<comment type="caution">
    <text evidence="3">The sequence shown here is derived from an EMBL/GenBank/DDBJ whole genome shotgun (WGS) entry which is preliminary data.</text>
</comment>
<proteinExistence type="predicted"/>
<dbReference type="AlphaFoldDB" id="A0A316TT14"/>
<dbReference type="PANTHER" id="PTHR28008">
    <property type="entry name" value="DOMAIN PROTEIN, PUTATIVE (AFU_ORTHOLOGUE AFUA_3G10980)-RELATED"/>
    <property type="match status" value="1"/>
</dbReference>
<evidence type="ECO:0000256" key="1">
    <source>
        <dbReference type="SAM" id="Phobius"/>
    </source>
</evidence>
<evidence type="ECO:0000259" key="2">
    <source>
        <dbReference type="Pfam" id="PF04892"/>
    </source>
</evidence>
<dbReference type="PANTHER" id="PTHR28008:SF1">
    <property type="entry name" value="DOMAIN PROTEIN, PUTATIVE (AFU_ORTHOLOGUE AFUA_3G10980)-RELATED"/>
    <property type="match status" value="1"/>
</dbReference>
<dbReference type="Pfam" id="PF04892">
    <property type="entry name" value="VanZ"/>
    <property type="match status" value="1"/>
</dbReference>
<dbReference type="OrthoDB" id="1524985at2"/>
<keyword evidence="1" id="KW-0472">Membrane</keyword>
<dbReference type="InterPro" id="IPR006976">
    <property type="entry name" value="VanZ-like"/>
</dbReference>
<keyword evidence="1" id="KW-1133">Transmembrane helix</keyword>
<accession>A0A316TT14</accession>
<dbReference type="Proteomes" id="UP000245533">
    <property type="component" value="Unassembled WGS sequence"/>
</dbReference>
<name>A0A316TT14_9BACT</name>
<keyword evidence="4" id="KW-1185">Reference proteome</keyword>
<dbReference type="EMBL" id="QGGB01000005">
    <property type="protein sequence ID" value="PWN06771.1"/>
    <property type="molecule type" value="Genomic_DNA"/>
</dbReference>
<feature type="transmembrane region" description="Helical" evidence="1">
    <location>
        <begin position="15"/>
        <end position="34"/>
    </location>
</feature>
<feature type="transmembrane region" description="Helical" evidence="1">
    <location>
        <begin position="106"/>
        <end position="126"/>
    </location>
</feature>
<evidence type="ECO:0000313" key="3">
    <source>
        <dbReference type="EMBL" id="PWN06771.1"/>
    </source>
</evidence>
<dbReference type="RefSeq" id="WP_109646024.1">
    <property type="nucleotide sequence ID" value="NZ_QGGB01000005.1"/>
</dbReference>
<protein>
    <recommendedName>
        <fullName evidence="2">VanZ-like domain-containing protein</fullName>
    </recommendedName>
</protein>
<feature type="transmembrane region" description="Helical" evidence="1">
    <location>
        <begin position="75"/>
        <end position="94"/>
    </location>
</feature>
<feature type="domain" description="VanZ-like" evidence="2">
    <location>
        <begin position="43"/>
        <end position="126"/>
    </location>
</feature>